<dbReference type="Proteomes" id="UP000075885">
    <property type="component" value="Unassembled WGS sequence"/>
</dbReference>
<dbReference type="InterPro" id="IPR009003">
    <property type="entry name" value="Peptidase_S1_PA"/>
</dbReference>
<protein>
    <recommendedName>
        <fullName evidence="3">Peptidase S1 domain-containing protein</fullName>
    </recommendedName>
</protein>
<dbReference type="Gene3D" id="2.40.10.10">
    <property type="entry name" value="Trypsin-like serine proteases"/>
    <property type="match status" value="2"/>
</dbReference>
<evidence type="ECO:0000256" key="1">
    <source>
        <dbReference type="ARBA" id="ARBA00024195"/>
    </source>
</evidence>
<feature type="signal peptide" evidence="2">
    <location>
        <begin position="1"/>
        <end position="27"/>
    </location>
</feature>
<dbReference type="InterPro" id="IPR001254">
    <property type="entry name" value="Trypsin_dom"/>
</dbReference>
<sequence length="663" mass="73899">MQSRVKLTLVAVVLWASVLHQPRTALGATDSGLPDFELDDGKDDADDEYYYVNDGTDQQMQPSHKILSYAKPPPAPANGPAVPSAGQIDASEPFLMEDDDTSFEVMDEVDFVEQGAEDFRRKAERMKRIMLKAFANREFQRKFGEVLPLLKVMSKTQKSTLAALITAQVNSREGHTLSLEQSCPRPDLFKFFYSQKTECMGIRVVPERFSLLVTVKQYNTRCLLTMGKCLLLCLLVLAGSVGSLAQTPTLLRDTIWGEFPSVVLVKTPRENQFCLGTVLNANHVLTSAFCVLTDDRTRIFTPRLVRVIAGDISVAPVAATRQTRTAHHIFVHEAYRPHTFENNIAVIRLAEPFHMPSNAIEAAVIRLRIVPDNHPCDMVTWYRLVGTGNPPSLDIPRQQAFNVNIRNRDACANERRAELTIEESTLCTYTTITMAGIVQGDPMFCDGQLTAIQSFVFYPPGQQQQPPAQGQQNLVSTQVRFYLHWINNQLNRTQPMPDGWNPASDSADIMVKLVLASFLLLGAVVTSSAQTVIRSPVFGEFPSVVFVSTPRHQRCIGTVINANHVLTSAFCVMTDGATRVYPARLVRVIGGDLSATNPVDTQQMRTGLHIFVHENYRVNSRDNNVAIIRLAEPFHLPSNGIEEAHVRMRIVPQGHQCYVTRPA</sequence>
<evidence type="ECO:0000313" key="5">
    <source>
        <dbReference type="Proteomes" id="UP000075885"/>
    </source>
</evidence>
<reference evidence="4" key="2">
    <citation type="submission" date="2020-05" db="UniProtKB">
        <authorList>
            <consortium name="EnsemblMetazoa"/>
        </authorList>
    </citation>
    <scope>IDENTIFICATION</scope>
    <source>
        <strain evidence="4">Epiroticus2</strain>
    </source>
</reference>
<dbReference type="PANTHER" id="PTHR24260">
    <property type="match status" value="1"/>
</dbReference>
<dbReference type="PROSITE" id="PS50240">
    <property type="entry name" value="TRYPSIN_DOM"/>
    <property type="match status" value="1"/>
</dbReference>
<dbReference type="VEuPathDB" id="VectorBase:AEPI008829"/>
<dbReference type="SUPFAM" id="SSF50494">
    <property type="entry name" value="Trypsin-like serine proteases"/>
    <property type="match status" value="2"/>
</dbReference>
<name>A0A182PPF0_9DIPT</name>
<dbReference type="Pfam" id="PF24103">
    <property type="entry name" value="NT_N"/>
    <property type="match status" value="1"/>
</dbReference>
<evidence type="ECO:0000259" key="3">
    <source>
        <dbReference type="PROSITE" id="PS50240"/>
    </source>
</evidence>
<dbReference type="GO" id="GO:0004252">
    <property type="term" value="F:serine-type endopeptidase activity"/>
    <property type="evidence" value="ECO:0007669"/>
    <property type="project" value="InterPro"/>
</dbReference>
<organism evidence="4 5">
    <name type="scientific">Anopheles epiroticus</name>
    <dbReference type="NCBI Taxonomy" id="199890"/>
    <lineage>
        <taxon>Eukaryota</taxon>
        <taxon>Metazoa</taxon>
        <taxon>Ecdysozoa</taxon>
        <taxon>Arthropoda</taxon>
        <taxon>Hexapoda</taxon>
        <taxon>Insecta</taxon>
        <taxon>Pterygota</taxon>
        <taxon>Neoptera</taxon>
        <taxon>Endopterygota</taxon>
        <taxon>Diptera</taxon>
        <taxon>Nematocera</taxon>
        <taxon>Culicoidea</taxon>
        <taxon>Culicidae</taxon>
        <taxon>Anophelinae</taxon>
        <taxon>Anopheles</taxon>
    </lineage>
</organism>
<dbReference type="GO" id="GO:0006508">
    <property type="term" value="P:proteolysis"/>
    <property type="evidence" value="ECO:0007669"/>
    <property type="project" value="InterPro"/>
</dbReference>
<reference evidence="5" key="1">
    <citation type="submission" date="2013-03" db="EMBL/GenBank/DDBJ databases">
        <title>The Genome Sequence of Anopheles epiroticus epiroticus2.</title>
        <authorList>
            <consortium name="The Broad Institute Genomics Platform"/>
            <person name="Neafsey D.E."/>
            <person name="Howell P."/>
            <person name="Walker B."/>
            <person name="Young S.K."/>
            <person name="Zeng Q."/>
            <person name="Gargeya S."/>
            <person name="Fitzgerald M."/>
            <person name="Haas B."/>
            <person name="Abouelleil A."/>
            <person name="Allen A.W."/>
            <person name="Alvarado L."/>
            <person name="Arachchi H.M."/>
            <person name="Berlin A.M."/>
            <person name="Chapman S.B."/>
            <person name="Gainer-Dewar J."/>
            <person name="Goldberg J."/>
            <person name="Griggs A."/>
            <person name="Gujja S."/>
            <person name="Hansen M."/>
            <person name="Howarth C."/>
            <person name="Imamovic A."/>
            <person name="Ireland A."/>
            <person name="Larimer J."/>
            <person name="McCowan C."/>
            <person name="Murphy C."/>
            <person name="Pearson M."/>
            <person name="Poon T.W."/>
            <person name="Priest M."/>
            <person name="Roberts A."/>
            <person name="Saif S."/>
            <person name="Shea T."/>
            <person name="Sisk P."/>
            <person name="Sykes S."/>
            <person name="Wortman J."/>
            <person name="Nusbaum C."/>
            <person name="Birren B."/>
        </authorList>
    </citation>
    <scope>NUCLEOTIDE SEQUENCE [LARGE SCALE GENOMIC DNA]</scope>
    <source>
        <strain evidence="5">Epiroticus2</strain>
    </source>
</reference>
<dbReference type="InterPro" id="IPR056200">
    <property type="entry name" value="NT_N"/>
</dbReference>
<feature type="domain" description="Peptidase S1" evidence="3">
    <location>
        <begin position="236"/>
        <end position="491"/>
    </location>
</feature>
<dbReference type="STRING" id="199890.A0A182PPF0"/>
<comment type="similarity">
    <text evidence="1">Belongs to the peptidase S1 family. CLIP subfamily.</text>
</comment>
<proteinExistence type="inferred from homology"/>
<keyword evidence="2" id="KW-0732">Signal</keyword>
<dbReference type="PANTHER" id="PTHR24260:SF147">
    <property type="entry name" value="EG:BACR7A4.3 PROTEIN-RELATED"/>
    <property type="match status" value="1"/>
</dbReference>
<evidence type="ECO:0000256" key="2">
    <source>
        <dbReference type="SAM" id="SignalP"/>
    </source>
</evidence>
<evidence type="ECO:0000313" key="4">
    <source>
        <dbReference type="EnsemblMetazoa" id="AEPI008829-PA"/>
    </source>
</evidence>
<feature type="chain" id="PRO_5008131688" description="Peptidase S1 domain-containing protein" evidence="2">
    <location>
        <begin position="28"/>
        <end position="663"/>
    </location>
</feature>
<dbReference type="InterPro" id="IPR051333">
    <property type="entry name" value="CLIP_Serine_Protease"/>
</dbReference>
<dbReference type="InterPro" id="IPR043504">
    <property type="entry name" value="Peptidase_S1_PA_chymotrypsin"/>
</dbReference>
<dbReference type="AlphaFoldDB" id="A0A182PPF0"/>
<dbReference type="EnsemblMetazoa" id="AEPI008829-RA">
    <property type="protein sequence ID" value="AEPI008829-PA"/>
    <property type="gene ID" value="AEPI008829"/>
</dbReference>
<accession>A0A182PPF0</accession>
<dbReference type="SMART" id="SM00020">
    <property type="entry name" value="Tryp_SPc"/>
    <property type="match status" value="1"/>
</dbReference>
<dbReference type="Pfam" id="PF00089">
    <property type="entry name" value="Trypsin"/>
    <property type="match status" value="2"/>
</dbReference>
<keyword evidence="5" id="KW-1185">Reference proteome</keyword>